<dbReference type="Pfam" id="PF00528">
    <property type="entry name" value="BPD_transp_1"/>
    <property type="match status" value="1"/>
</dbReference>
<sequence length="304" mass="34028">MGKRLPFGQRIKIGFQQWLAALPFIVAGLILMGMFTIYPLVRNIQISVSDYNIIANKTGGFLGIQNYIRMFLDPDWLRSLRNTLLYALVTVPGQMFFGLLLAVLINSVTKAKTMFKVITYLPVITSWVVASLVFKYIFASGNGGLINYIFMQLHFIETPVAWLQNEWTANVVLWIFGIWKGTGWTMIIYLAALQGVSQTIYEAASIDGAGSIAKFFRITIPSVKNTTLYLLTVLTIGAFGAYIHVMMITNGAPLGRTQELMNYMYNTAFTNYDFSYAAAQAVVIGVIVFLISLVQRKLSKETVN</sequence>
<evidence type="ECO:0000256" key="5">
    <source>
        <dbReference type="ARBA" id="ARBA00022989"/>
    </source>
</evidence>
<dbReference type="AlphaFoldDB" id="A0A949K7T7"/>
<evidence type="ECO:0000256" key="6">
    <source>
        <dbReference type="ARBA" id="ARBA00023136"/>
    </source>
</evidence>
<evidence type="ECO:0000256" key="3">
    <source>
        <dbReference type="ARBA" id="ARBA00022475"/>
    </source>
</evidence>
<dbReference type="CDD" id="cd06261">
    <property type="entry name" value="TM_PBP2"/>
    <property type="match status" value="1"/>
</dbReference>
<dbReference type="PANTHER" id="PTHR30193">
    <property type="entry name" value="ABC TRANSPORTER PERMEASE PROTEIN"/>
    <property type="match status" value="1"/>
</dbReference>
<evidence type="ECO:0000256" key="4">
    <source>
        <dbReference type="ARBA" id="ARBA00022692"/>
    </source>
</evidence>
<keyword evidence="2 7" id="KW-0813">Transport</keyword>
<dbReference type="PANTHER" id="PTHR30193:SF37">
    <property type="entry name" value="INNER MEMBRANE ABC TRANSPORTER PERMEASE PROTEIN YCJO"/>
    <property type="match status" value="1"/>
</dbReference>
<comment type="subcellular location">
    <subcellularLocation>
        <location evidence="1 7">Cell membrane</location>
        <topology evidence="1 7">Multi-pass membrane protein</topology>
    </subcellularLocation>
</comment>
<dbReference type="InterPro" id="IPR051393">
    <property type="entry name" value="ABC_transporter_permease"/>
</dbReference>
<dbReference type="GO" id="GO:0055085">
    <property type="term" value="P:transmembrane transport"/>
    <property type="evidence" value="ECO:0007669"/>
    <property type="project" value="InterPro"/>
</dbReference>
<dbReference type="GO" id="GO:0005886">
    <property type="term" value="C:plasma membrane"/>
    <property type="evidence" value="ECO:0007669"/>
    <property type="project" value="UniProtKB-SubCell"/>
</dbReference>
<evidence type="ECO:0000259" key="8">
    <source>
        <dbReference type="PROSITE" id="PS50928"/>
    </source>
</evidence>
<gene>
    <name evidence="9" type="ORF">KTH89_12275</name>
</gene>
<proteinExistence type="inferred from homology"/>
<dbReference type="InterPro" id="IPR035906">
    <property type="entry name" value="MetI-like_sf"/>
</dbReference>
<feature type="transmembrane region" description="Helical" evidence="7">
    <location>
        <begin position="21"/>
        <end position="41"/>
    </location>
</feature>
<name>A0A949K7T7_9FIRM</name>
<feature type="domain" description="ABC transmembrane type-1" evidence="8">
    <location>
        <begin position="80"/>
        <end position="295"/>
    </location>
</feature>
<dbReference type="InterPro" id="IPR000515">
    <property type="entry name" value="MetI-like"/>
</dbReference>
<dbReference type="SUPFAM" id="SSF161098">
    <property type="entry name" value="MetI-like"/>
    <property type="match status" value="1"/>
</dbReference>
<dbReference type="Gene3D" id="1.10.3720.10">
    <property type="entry name" value="MetI-like"/>
    <property type="match status" value="1"/>
</dbReference>
<keyword evidence="3" id="KW-1003">Cell membrane</keyword>
<dbReference type="PROSITE" id="PS50928">
    <property type="entry name" value="ABC_TM1"/>
    <property type="match status" value="1"/>
</dbReference>
<feature type="transmembrane region" description="Helical" evidence="7">
    <location>
        <begin position="228"/>
        <end position="254"/>
    </location>
</feature>
<accession>A0A949K7T7</accession>
<feature type="transmembrane region" description="Helical" evidence="7">
    <location>
        <begin position="117"/>
        <end position="139"/>
    </location>
</feature>
<feature type="transmembrane region" description="Helical" evidence="7">
    <location>
        <begin position="84"/>
        <end position="105"/>
    </location>
</feature>
<dbReference type="RefSeq" id="WP_238721904.1">
    <property type="nucleotide sequence ID" value="NZ_JAHQCW010000019.1"/>
</dbReference>
<organism evidence="9 10">
    <name type="scientific">Diplocloster agilis</name>
    <dbReference type="NCBI Taxonomy" id="2850323"/>
    <lineage>
        <taxon>Bacteria</taxon>
        <taxon>Bacillati</taxon>
        <taxon>Bacillota</taxon>
        <taxon>Clostridia</taxon>
        <taxon>Lachnospirales</taxon>
        <taxon>Lachnospiraceae</taxon>
        <taxon>Diplocloster</taxon>
    </lineage>
</organism>
<evidence type="ECO:0000313" key="9">
    <source>
        <dbReference type="EMBL" id="MBU9737317.1"/>
    </source>
</evidence>
<feature type="transmembrane region" description="Helical" evidence="7">
    <location>
        <begin position="274"/>
        <end position="294"/>
    </location>
</feature>
<keyword evidence="10" id="KW-1185">Reference proteome</keyword>
<keyword evidence="4 7" id="KW-0812">Transmembrane</keyword>
<dbReference type="Proteomes" id="UP000712157">
    <property type="component" value="Unassembled WGS sequence"/>
</dbReference>
<evidence type="ECO:0000256" key="7">
    <source>
        <dbReference type="RuleBase" id="RU363032"/>
    </source>
</evidence>
<comment type="similarity">
    <text evidence="7">Belongs to the binding-protein-dependent transport system permease family.</text>
</comment>
<reference evidence="9" key="1">
    <citation type="submission" date="2021-06" db="EMBL/GenBank/DDBJ databases">
        <title>Description of novel taxa of the family Lachnospiraceae.</title>
        <authorList>
            <person name="Chaplin A.V."/>
            <person name="Sokolova S.R."/>
            <person name="Pikina A.P."/>
            <person name="Korzhanova M."/>
            <person name="Belova V."/>
            <person name="Korostin D."/>
            <person name="Efimov B.A."/>
        </authorList>
    </citation>
    <scope>NUCLEOTIDE SEQUENCE</scope>
    <source>
        <strain evidence="9">ASD5720</strain>
    </source>
</reference>
<protein>
    <submittedName>
        <fullName evidence="9">Sugar ABC transporter permease</fullName>
    </submittedName>
</protein>
<evidence type="ECO:0000256" key="1">
    <source>
        <dbReference type="ARBA" id="ARBA00004651"/>
    </source>
</evidence>
<comment type="caution">
    <text evidence="9">The sequence shown here is derived from an EMBL/GenBank/DDBJ whole genome shotgun (WGS) entry which is preliminary data.</text>
</comment>
<dbReference type="EMBL" id="JAHQCW010000019">
    <property type="protein sequence ID" value="MBU9737317.1"/>
    <property type="molecule type" value="Genomic_DNA"/>
</dbReference>
<keyword evidence="5 7" id="KW-1133">Transmembrane helix</keyword>
<feature type="transmembrane region" description="Helical" evidence="7">
    <location>
        <begin position="171"/>
        <end position="192"/>
    </location>
</feature>
<keyword evidence="6 7" id="KW-0472">Membrane</keyword>
<evidence type="ECO:0000313" key="10">
    <source>
        <dbReference type="Proteomes" id="UP000712157"/>
    </source>
</evidence>
<evidence type="ECO:0000256" key="2">
    <source>
        <dbReference type="ARBA" id="ARBA00022448"/>
    </source>
</evidence>